<protein>
    <submittedName>
        <fullName evidence="2">RNA binding S1 domain protein</fullName>
    </submittedName>
</protein>
<sequence>AARRPLVHSAQPACRGRYRASRLVRPAPAGLALDDARPRPSGRPLHRRQARRTRLRPRAMPGAAERRRQPGSARAAAQGRKRVRLWGRHALGGGHGPHRGLQPAGPRHQLSGRKRTAVVGRASCPARRPPSFRVGGRRRAACGELQLPPALRPGHRPVERARHRGRRRHPRFPPGRRPHGVRAARLARKRRRDGLSPRSPRRRLPAVHHRSVARLQRGAPRPPAPRHGGPWPRRLARLPL</sequence>
<feature type="region of interest" description="Disordered" evidence="1">
    <location>
        <begin position="147"/>
        <end position="240"/>
    </location>
</feature>
<evidence type="ECO:0000256" key="1">
    <source>
        <dbReference type="SAM" id="MobiDB-lite"/>
    </source>
</evidence>
<dbReference type="EMBL" id="CADCWA010000057">
    <property type="protein sequence ID" value="CAA9509875.1"/>
    <property type="molecule type" value="Genomic_DNA"/>
</dbReference>
<accession>A0A6J4SZY8</accession>
<reference evidence="2" key="1">
    <citation type="submission" date="2020-02" db="EMBL/GenBank/DDBJ databases">
        <authorList>
            <person name="Meier V. D."/>
        </authorList>
    </citation>
    <scope>NUCLEOTIDE SEQUENCE</scope>
    <source>
        <strain evidence="2">AVDCRST_MAG31</strain>
    </source>
</reference>
<feature type="non-terminal residue" evidence="2">
    <location>
        <position position="1"/>
    </location>
</feature>
<name>A0A6J4SZY8_9SPHN</name>
<dbReference type="AlphaFoldDB" id="A0A6J4SZY8"/>
<organism evidence="2">
    <name type="scientific">uncultured Sphingomonas sp</name>
    <dbReference type="NCBI Taxonomy" id="158754"/>
    <lineage>
        <taxon>Bacteria</taxon>
        <taxon>Pseudomonadati</taxon>
        <taxon>Pseudomonadota</taxon>
        <taxon>Alphaproteobacteria</taxon>
        <taxon>Sphingomonadales</taxon>
        <taxon>Sphingomonadaceae</taxon>
        <taxon>Sphingomonas</taxon>
        <taxon>environmental samples</taxon>
    </lineage>
</organism>
<feature type="region of interest" description="Disordered" evidence="1">
    <location>
        <begin position="1"/>
        <end position="132"/>
    </location>
</feature>
<feature type="compositionally biased region" description="Basic residues" evidence="1">
    <location>
        <begin position="199"/>
        <end position="212"/>
    </location>
</feature>
<feature type="compositionally biased region" description="Basic residues" evidence="1">
    <location>
        <begin position="161"/>
        <end position="192"/>
    </location>
</feature>
<evidence type="ECO:0000313" key="2">
    <source>
        <dbReference type="EMBL" id="CAA9509875.1"/>
    </source>
</evidence>
<feature type="compositionally biased region" description="Basic residues" evidence="1">
    <location>
        <begin position="44"/>
        <end position="57"/>
    </location>
</feature>
<proteinExistence type="predicted"/>
<feature type="non-terminal residue" evidence="2">
    <location>
        <position position="240"/>
    </location>
</feature>
<gene>
    <name evidence="2" type="ORF">AVDCRST_MAG31-1000</name>
</gene>